<gene>
    <name evidence="3" type="ORF">FNW02_29810</name>
</gene>
<evidence type="ECO:0000256" key="1">
    <source>
        <dbReference type="SAM" id="SignalP"/>
    </source>
</evidence>
<proteinExistence type="predicted"/>
<organism evidence="3 4">
    <name type="scientific">Komarekiella delphini-convector SJRDD-AB1</name>
    <dbReference type="NCBI Taxonomy" id="2593771"/>
    <lineage>
        <taxon>Bacteria</taxon>
        <taxon>Bacillati</taxon>
        <taxon>Cyanobacteriota</taxon>
        <taxon>Cyanophyceae</taxon>
        <taxon>Nostocales</taxon>
        <taxon>Nostocaceae</taxon>
        <taxon>Komarekiella</taxon>
        <taxon>Komarekiella delphini-convector</taxon>
    </lineage>
</organism>
<evidence type="ECO:0000313" key="4">
    <source>
        <dbReference type="Proteomes" id="UP001165986"/>
    </source>
</evidence>
<dbReference type="Proteomes" id="UP001165986">
    <property type="component" value="Unassembled WGS sequence"/>
</dbReference>
<sequence length="192" mass="21307">MSNKLERLICLLICLCSLVPSVPLKAETPEEWVTLGKRIHGGFGSYIALGIRIGLDAMKRLDAKPRELDVTYFDGANAPCPCVADGIMIATVATPGQNSLRVISSKSDSNNFGVVVIKNKKTGELLRYVIPAAARSLLDKWNQDLNERQRYDAVMNTSSDSLFRVFSNNKKSYKAPKDLPKLYIFLMPIRKG</sequence>
<dbReference type="EMBL" id="VJXY01000049">
    <property type="protein sequence ID" value="MBD6619888.1"/>
    <property type="molecule type" value="Genomic_DNA"/>
</dbReference>
<dbReference type="RefSeq" id="WP_191761080.1">
    <property type="nucleotide sequence ID" value="NZ_VJXY01000049.1"/>
</dbReference>
<evidence type="ECO:0000313" key="3">
    <source>
        <dbReference type="EMBL" id="MBD6619888.1"/>
    </source>
</evidence>
<dbReference type="InterPro" id="IPR003814">
    <property type="entry name" value="FmdEsu_dom"/>
</dbReference>
<reference evidence="3" key="1">
    <citation type="submission" date="2019-07" db="EMBL/GenBank/DDBJ databases">
        <title>Toxilogical consequences of a new and cryptic species of cyanobacteria (Komarekiella delphini-convector) recovered from the epidermis of a bottlenose dolphin and 1500 ft. in the air.</title>
        <authorList>
            <person name="Brown A.O."/>
            <person name="Dvorak P."/>
            <person name="Villanueva C.D."/>
            <person name="Foss A.J."/>
            <person name="Garvey A.D."/>
            <person name="Gibson Q.A."/>
            <person name="Johansen J.R."/>
            <person name="Casamatta D.A."/>
        </authorList>
    </citation>
    <scope>NUCLEOTIDE SEQUENCE</scope>
    <source>
        <strain evidence="3">SJRDD-AB1</strain>
    </source>
</reference>
<dbReference type="SUPFAM" id="SSF143555">
    <property type="entry name" value="FwdE-like"/>
    <property type="match status" value="1"/>
</dbReference>
<protein>
    <submittedName>
        <fullName evidence="3">Thioesterase</fullName>
    </submittedName>
</protein>
<evidence type="ECO:0000259" key="2">
    <source>
        <dbReference type="Pfam" id="PF02663"/>
    </source>
</evidence>
<dbReference type="Pfam" id="PF02663">
    <property type="entry name" value="FmdE"/>
    <property type="match status" value="1"/>
</dbReference>
<accession>A0AA40T397</accession>
<dbReference type="Gene3D" id="3.30.1330.130">
    <property type="match status" value="1"/>
</dbReference>
<keyword evidence="1" id="KW-0732">Signal</keyword>
<keyword evidence="4" id="KW-1185">Reference proteome</keyword>
<feature type="domain" description="Formylmethanofuran dehydrogenase subunit E" evidence="2">
    <location>
        <begin position="39"/>
        <end position="146"/>
    </location>
</feature>
<dbReference type="AlphaFoldDB" id="A0AA40T397"/>
<comment type="caution">
    <text evidence="3">The sequence shown here is derived from an EMBL/GenBank/DDBJ whole genome shotgun (WGS) entry which is preliminary data.</text>
</comment>
<name>A0AA40T397_9NOST</name>
<feature type="chain" id="PRO_5041387967" evidence="1">
    <location>
        <begin position="27"/>
        <end position="192"/>
    </location>
</feature>
<feature type="signal peptide" evidence="1">
    <location>
        <begin position="1"/>
        <end position="26"/>
    </location>
</feature>